<comment type="catalytic activity">
    <reaction evidence="1">
        <text>5-hydroxy-2-oxo-4-ureido-2,5-dihydro-1H-imidazole-5-carboxylate + H(+) = (S)-allantoin + CO2</text>
        <dbReference type="Rhea" id="RHEA:26301"/>
        <dbReference type="ChEBI" id="CHEBI:15378"/>
        <dbReference type="ChEBI" id="CHEBI:15678"/>
        <dbReference type="ChEBI" id="CHEBI:16526"/>
        <dbReference type="ChEBI" id="CHEBI:58639"/>
        <dbReference type="EC" id="4.1.1.97"/>
    </reaction>
</comment>
<evidence type="ECO:0000256" key="5">
    <source>
        <dbReference type="ARBA" id="ARBA00022793"/>
    </source>
</evidence>
<gene>
    <name evidence="9" type="ORF">MOC_5333</name>
</gene>
<feature type="domain" description="Oxo-4-hydroxy-4-carboxy-5-ureidoimidazoline decarboxylase" evidence="8">
    <location>
        <begin position="8"/>
        <end position="164"/>
    </location>
</feature>
<protein>
    <recommendedName>
        <fullName evidence="3">2-oxo-4-hydroxy-4-carboxy-5-ureidoimidazoline decarboxylase</fullName>
        <ecNumber evidence="3">4.1.1.97</ecNumber>
    </recommendedName>
</protein>
<evidence type="ECO:0000256" key="6">
    <source>
        <dbReference type="ARBA" id="ARBA00023239"/>
    </source>
</evidence>
<name>A0A089P4W6_9HYPH</name>
<evidence type="ECO:0000256" key="3">
    <source>
        <dbReference type="ARBA" id="ARBA00012257"/>
    </source>
</evidence>
<comment type="pathway">
    <text evidence="2">Purine metabolism; urate degradation; (S)-allantoin from urate: step 3/3.</text>
</comment>
<dbReference type="AlphaFoldDB" id="A0A089P4W6"/>
<evidence type="ECO:0000256" key="7">
    <source>
        <dbReference type="SAM" id="MobiDB-lite"/>
    </source>
</evidence>
<dbReference type="SUPFAM" id="SSF158694">
    <property type="entry name" value="UraD-Like"/>
    <property type="match status" value="1"/>
</dbReference>
<dbReference type="GO" id="GO:0006144">
    <property type="term" value="P:purine nucleobase metabolic process"/>
    <property type="evidence" value="ECO:0007669"/>
    <property type="project" value="UniProtKB-KW"/>
</dbReference>
<evidence type="ECO:0000256" key="2">
    <source>
        <dbReference type="ARBA" id="ARBA00004754"/>
    </source>
</evidence>
<keyword evidence="5" id="KW-0210">Decarboxylase</keyword>
<dbReference type="NCBIfam" id="TIGR03164">
    <property type="entry name" value="UHCUDC"/>
    <property type="match status" value="1"/>
</dbReference>
<dbReference type="GO" id="GO:0019628">
    <property type="term" value="P:urate catabolic process"/>
    <property type="evidence" value="ECO:0007669"/>
    <property type="project" value="UniProtKB-UniPathway"/>
</dbReference>
<dbReference type="Gene3D" id="1.10.3330.10">
    <property type="entry name" value="Oxo-4-hydroxy-4-carboxy-5-ureidoimidazoline decarboxylase"/>
    <property type="match status" value="1"/>
</dbReference>
<feature type="compositionally biased region" description="Polar residues" evidence="7">
    <location>
        <begin position="80"/>
        <end position="90"/>
    </location>
</feature>
<keyword evidence="6" id="KW-0456">Lyase</keyword>
<reference evidence="9 10" key="1">
    <citation type="journal article" date="2014" name="PLoS ONE">
        <title>Genome Information of Methylobacterium oryzae, a Plant-Probiotic Methylotroph in the Phyllosphere.</title>
        <authorList>
            <person name="Kwak M.J."/>
            <person name="Jeong H."/>
            <person name="Madhaiyan M."/>
            <person name="Lee Y."/>
            <person name="Sa T.M."/>
            <person name="Oh T.K."/>
            <person name="Kim J.F."/>
        </authorList>
    </citation>
    <scope>NUCLEOTIDE SEQUENCE [LARGE SCALE GENOMIC DNA]</scope>
    <source>
        <strain evidence="9 10">CBMB20</strain>
    </source>
</reference>
<feature type="region of interest" description="Disordered" evidence="7">
    <location>
        <begin position="74"/>
        <end position="93"/>
    </location>
</feature>
<accession>A0A089P4W6</accession>
<organism evidence="9 10">
    <name type="scientific">Methylobacterium oryzae CBMB20</name>
    <dbReference type="NCBI Taxonomy" id="693986"/>
    <lineage>
        <taxon>Bacteria</taxon>
        <taxon>Pseudomonadati</taxon>
        <taxon>Pseudomonadota</taxon>
        <taxon>Alphaproteobacteria</taxon>
        <taxon>Hyphomicrobiales</taxon>
        <taxon>Methylobacteriaceae</taxon>
        <taxon>Methylobacterium</taxon>
    </lineage>
</organism>
<dbReference type="UniPathway" id="UPA00394">
    <property type="reaction ID" value="UER00652"/>
</dbReference>
<evidence type="ECO:0000313" key="9">
    <source>
        <dbReference type="EMBL" id="AIQ93088.1"/>
    </source>
</evidence>
<dbReference type="eggNOG" id="COG3195">
    <property type="taxonomic scope" value="Bacteria"/>
</dbReference>
<dbReference type="KEGG" id="mor:MOC_5333"/>
<proteinExistence type="predicted"/>
<evidence type="ECO:0000259" key="8">
    <source>
        <dbReference type="Pfam" id="PF09349"/>
    </source>
</evidence>
<sequence>MTGLAALNDMDAPAFEALLGSVFEHAPWVARAAWARRPFADIADLHAAMMAAVRAAPVETRRAFLNGHPELAGPEARARSLTTDSASEQGSAGLDRMGEADAQVFDRLNAAYRARFGFPFIIAVRGRGRAEIRSIFEARLGRDPAVEEATALEEVAQITRMRLDRLITP</sequence>
<dbReference type="InterPro" id="IPR018020">
    <property type="entry name" value="OHCU_decarboxylase"/>
</dbReference>
<dbReference type="PANTHER" id="PTHR43466">
    <property type="entry name" value="2-OXO-4-HYDROXY-4-CARBOXY-5-UREIDOIMIDAZOLINE DECARBOXYLASE-RELATED"/>
    <property type="match status" value="1"/>
</dbReference>
<dbReference type="STRING" id="693986.MOC_5333"/>
<dbReference type="Proteomes" id="UP000029492">
    <property type="component" value="Chromosome"/>
</dbReference>
<evidence type="ECO:0000313" key="10">
    <source>
        <dbReference type="Proteomes" id="UP000029492"/>
    </source>
</evidence>
<keyword evidence="4" id="KW-0659">Purine metabolism</keyword>
<dbReference type="EMBL" id="CP003811">
    <property type="protein sequence ID" value="AIQ93088.1"/>
    <property type="molecule type" value="Genomic_DNA"/>
</dbReference>
<evidence type="ECO:0000256" key="1">
    <source>
        <dbReference type="ARBA" id="ARBA00001163"/>
    </source>
</evidence>
<dbReference type="HOGENOM" id="CLU_092522_1_1_5"/>
<dbReference type="InterPro" id="IPR036778">
    <property type="entry name" value="OHCU_decarboxylase_sf"/>
</dbReference>
<dbReference type="RefSeq" id="WP_043759877.1">
    <property type="nucleotide sequence ID" value="NZ_CP003811.1"/>
</dbReference>
<keyword evidence="10" id="KW-1185">Reference proteome</keyword>
<dbReference type="GO" id="GO:0051997">
    <property type="term" value="F:2-oxo-4-hydroxy-4-carboxy-5-ureidoimidazoline decarboxylase activity"/>
    <property type="evidence" value="ECO:0007669"/>
    <property type="project" value="UniProtKB-EC"/>
</dbReference>
<dbReference type="InterPro" id="IPR017580">
    <property type="entry name" value="OHCU_decarboxylase-1"/>
</dbReference>
<dbReference type="Pfam" id="PF09349">
    <property type="entry name" value="OHCU_decarbox"/>
    <property type="match status" value="1"/>
</dbReference>
<evidence type="ECO:0000256" key="4">
    <source>
        <dbReference type="ARBA" id="ARBA00022631"/>
    </source>
</evidence>
<dbReference type="PANTHER" id="PTHR43466:SF1">
    <property type="entry name" value="2-OXO-4-HYDROXY-4-CARBOXY-5-UREIDOIMIDAZOLINE DECARBOXYLASE-RELATED"/>
    <property type="match status" value="1"/>
</dbReference>
<dbReference type="GO" id="GO:0000255">
    <property type="term" value="P:allantoin metabolic process"/>
    <property type="evidence" value="ECO:0007669"/>
    <property type="project" value="InterPro"/>
</dbReference>
<dbReference type="EC" id="4.1.1.97" evidence="3"/>